<dbReference type="Proteomes" id="UP000023152">
    <property type="component" value="Unassembled WGS sequence"/>
</dbReference>
<keyword evidence="3" id="KW-1185">Reference proteome</keyword>
<evidence type="ECO:0000256" key="1">
    <source>
        <dbReference type="SAM" id="SignalP"/>
    </source>
</evidence>
<accession>X6N7S0</accession>
<gene>
    <name evidence="2" type="ORF">RFI_15106</name>
</gene>
<proteinExistence type="predicted"/>
<feature type="chain" id="PRO_5004975751" evidence="1">
    <location>
        <begin position="22"/>
        <end position="211"/>
    </location>
</feature>
<comment type="caution">
    <text evidence="2">The sequence shown here is derived from an EMBL/GenBank/DDBJ whole genome shotgun (WGS) entry which is preliminary data.</text>
</comment>
<dbReference type="Gene3D" id="3.90.1300.10">
    <property type="entry name" value="Amidase signature (AS) domain"/>
    <property type="match status" value="1"/>
</dbReference>
<evidence type="ECO:0000313" key="2">
    <source>
        <dbReference type="EMBL" id="ETO22096.1"/>
    </source>
</evidence>
<evidence type="ECO:0000313" key="3">
    <source>
        <dbReference type="Proteomes" id="UP000023152"/>
    </source>
</evidence>
<feature type="signal peptide" evidence="1">
    <location>
        <begin position="1"/>
        <end position="21"/>
    </location>
</feature>
<organism evidence="2 3">
    <name type="scientific">Reticulomyxa filosa</name>
    <dbReference type="NCBI Taxonomy" id="46433"/>
    <lineage>
        <taxon>Eukaryota</taxon>
        <taxon>Sar</taxon>
        <taxon>Rhizaria</taxon>
        <taxon>Retaria</taxon>
        <taxon>Foraminifera</taxon>
        <taxon>Monothalamids</taxon>
        <taxon>Reticulomyxidae</taxon>
        <taxon>Reticulomyxa</taxon>
    </lineage>
</organism>
<dbReference type="EMBL" id="ASPP01011040">
    <property type="protein sequence ID" value="ETO22096.1"/>
    <property type="molecule type" value="Genomic_DNA"/>
</dbReference>
<name>X6N7S0_RETFI</name>
<dbReference type="InterPro" id="IPR036928">
    <property type="entry name" value="AS_sf"/>
</dbReference>
<reference evidence="2 3" key="1">
    <citation type="journal article" date="2013" name="Curr. Biol.">
        <title>The Genome of the Foraminiferan Reticulomyxa filosa.</title>
        <authorList>
            <person name="Glockner G."/>
            <person name="Hulsmann N."/>
            <person name="Schleicher M."/>
            <person name="Noegel A.A."/>
            <person name="Eichinger L."/>
            <person name="Gallinger C."/>
            <person name="Pawlowski J."/>
            <person name="Sierra R."/>
            <person name="Euteneuer U."/>
            <person name="Pillet L."/>
            <person name="Moustafa A."/>
            <person name="Platzer M."/>
            <person name="Groth M."/>
            <person name="Szafranski K."/>
            <person name="Schliwa M."/>
        </authorList>
    </citation>
    <scope>NUCLEOTIDE SEQUENCE [LARGE SCALE GENOMIC DNA]</scope>
</reference>
<feature type="non-terminal residue" evidence="2">
    <location>
        <position position="211"/>
    </location>
</feature>
<dbReference type="AlphaFoldDB" id="X6N7S0"/>
<dbReference type="OrthoDB" id="566138at2759"/>
<keyword evidence="1" id="KW-0732">Signal</keyword>
<protein>
    <submittedName>
        <fullName evidence="2">Uncharacterized protein</fullName>
    </submittedName>
</protein>
<sequence>MSKLTTYSILVVILCIVIVLYQPSSIPDSAPPGEYSLRPAISPKLTGFGLLIAQKLLRIPFLSNLLIQLLNVRNDFECIDRLAYHLHMIPTYLPFHVCTDKELEEHQRMHAQDAYSKLLFDPKVRESMLYASEEVHDRQTNYAKHELLTIESIHKSYVSKKLTPIQLVEQALTFAEKDLKHLHLFIQLNKTDVLLQARESALRWEQGKPLS</sequence>